<evidence type="ECO:0000313" key="2">
    <source>
        <dbReference type="Proteomes" id="UP001207468"/>
    </source>
</evidence>
<comment type="caution">
    <text evidence="1">The sequence shown here is derived from an EMBL/GenBank/DDBJ whole genome shotgun (WGS) entry which is preliminary data.</text>
</comment>
<protein>
    <submittedName>
        <fullName evidence="1">TonB-dependent receptor plug</fullName>
    </submittedName>
</protein>
<organism evidence="1 2">
    <name type="scientific">Russula earlei</name>
    <dbReference type="NCBI Taxonomy" id="71964"/>
    <lineage>
        <taxon>Eukaryota</taxon>
        <taxon>Fungi</taxon>
        <taxon>Dikarya</taxon>
        <taxon>Basidiomycota</taxon>
        <taxon>Agaricomycotina</taxon>
        <taxon>Agaricomycetes</taxon>
        <taxon>Russulales</taxon>
        <taxon>Russulaceae</taxon>
        <taxon>Russula</taxon>
    </lineage>
</organism>
<evidence type="ECO:0000313" key="1">
    <source>
        <dbReference type="EMBL" id="KAI9449144.1"/>
    </source>
</evidence>
<proteinExistence type="predicted"/>
<keyword evidence="2" id="KW-1185">Reference proteome</keyword>
<gene>
    <name evidence="1" type="ORF">F5148DRAFT_1291783</name>
</gene>
<dbReference type="EMBL" id="JAGFNK010000526">
    <property type="protein sequence ID" value="KAI9449144.1"/>
    <property type="molecule type" value="Genomic_DNA"/>
</dbReference>
<dbReference type="Proteomes" id="UP001207468">
    <property type="component" value="Unassembled WGS sequence"/>
</dbReference>
<sequence length="1124" mass="124311">MKQKLTQFFGFSLLLFVLLLKGTTVLAQVATIKGKVTSANGVALSVTDANGYYAISTSQPDATLVINYVGYTSREVKTDGKTQLDITLLELPKDLDEVVVTAMGIKKEAKRIGYAVTEINGADLTKTRDANPINSLVGKVAGLNVGGSAEMLGRPQLVLRGSTDLLFVVDGVPINSDTWNISPDDIDTYTILKGTNAAALYGFRGINGAIVITTKRGTKDKKGWQVDFNSNTMFEKGFLTEPQSQTEYGRGTNYQYSYGDRLYDNAQRLQEYGPRFEGQAIKQYDSPWDPNAVNGGGTLGVRTATPWLARGADNFHKFMETGLLSTNSIAFSTGDNNYDIRMSYAHTYQKGMAPNTSLHYDNFNINAGYNFDEKLRLEGNLNFNAQYSPNIPDQSYGPNSYVYMFKVYGSADYDINDLKDIYKGPSGVNNLVQYAPEYGRENSAWFIAKEWLRTHDKTDIYGYLKLSYKVTKDLSLSARSQVTTWNQIRTEKVPPSTNLNTYAPWYYFGWYGDYREDRRNLIENNSDVLANYNKKISSDWSLSALAGAGFRSFKYNSFYGTTKGLAIPKLYALSNSLTPGLEYTYGARMQVYSGYYSFDISYKKFFTVSSTGRVDNLSTLPSGNNTFFYPSASISSVLTDYINLPKSVSFLKLRASYADVKGGLTNPTIPSAYTAITGINTGTLLGYGTDLYSSFDGPSYTNQNVYTSASYYNGSPSVNFSNTIANPSIKPYDRKSYELGMDLRLLKNRINLDVTYFNSTNGPLIYALPVDPATGYYSQNVNGITSLKKGWEIALNVSPFKNPKGFSWDVNMNWSTFKETLKAIYGNESTLLLNGHNYKVGERLDAFYSTKFVRDQSGNIIYGYDQLKKAGTGAPLSAPTDADNHGFIGNLNPDFSFGINNTLSYKNFSLSFQFDGRIGGKIYDRVLYQGNNGGTSIESASGDFGVARRADWELAKGNASTVAGILTYSIPKTVNGQAYTGAYTGKGYIITAGTPNFSGGQITNFKDLTLAPNTTSTTVQSYLSSGIGAAFDEYYMISRSFAKLREVNLTYRFPMGSVKNKFFKAISVSLIGRNLLYFAARKDFDIEQYASGFNLTDRSVQGTSSTDLQSSTARRFGFNVNFSF</sequence>
<keyword evidence="1" id="KW-0675">Receptor</keyword>
<accession>A0ACC0TVL2</accession>
<reference evidence="1" key="1">
    <citation type="submission" date="2021-03" db="EMBL/GenBank/DDBJ databases">
        <title>Evolutionary priming and transition to the ectomycorrhizal habit in an iconic lineage of mushroom-forming fungi: is preadaptation a requirement?</title>
        <authorList>
            <consortium name="DOE Joint Genome Institute"/>
            <person name="Looney B.P."/>
            <person name="Miyauchi S."/>
            <person name="Morin E."/>
            <person name="Drula E."/>
            <person name="Courty P.E."/>
            <person name="Chicoki N."/>
            <person name="Fauchery L."/>
            <person name="Kohler A."/>
            <person name="Kuo A."/>
            <person name="LaButti K."/>
            <person name="Pangilinan J."/>
            <person name="Lipzen A."/>
            <person name="Riley R."/>
            <person name="Andreopoulos W."/>
            <person name="He G."/>
            <person name="Johnson J."/>
            <person name="Barry K.W."/>
            <person name="Grigoriev I.V."/>
            <person name="Nagy L."/>
            <person name="Hibbett D."/>
            <person name="Henrissat B."/>
            <person name="Matheny P.B."/>
            <person name="Labbe J."/>
            <person name="Martin A.F."/>
        </authorList>
    </citation>
    <scope>NUCLEOTIDE SEQUENCE</scope>
    <source>
        <strain evidence="1">BPL698</strain>
    </source>
</reference>
<name>A0ACC0TVL2_9AGAM</name>